<name>A0A6A5RAY7_9PLEO</name>
<evidence type="ECO:0000313" key="2">
    <source>
        <dbReference type="Proteomes" id="UP000800082"/>
    </source>
</evidence>
<dbReference type="EMBL" id="ML978990">
    <property type="protein sequence ID" value="KAF1924802.1"/>
    <property type="molecule type" value="Genomic_DNA"/>
</dbReference>
<accession>A0A6A5RAY7</accession>
<proteinExistence type="predicted"/>
<dbReference type="RefSeq" id="XP_033445054.1">
    <property type="nucleotide sequence ID" value="XM_033597568.1"/>
</dbReference>
<sequence>MMDLNDIMALARGEGSPHLVKPKAKPYEEGNIGRLLSYWKKFAGEVLQSPEREKQQAAPLENDVPMHFNQAYLAWRVKYGQGRIDGKAITVQTLKKEFQQIVEVIAYETGKTWLAKDIAEMRRVTF</sequence>
<dbReference type="GeneID" id="54355235"/>
<organism evidence="1 2">
    <name type="scientific">Didymella exigua CBS 183.55</name>
    <dbReference type="NCBI Taxonomy" id="1150837"/>
    <lineage>
        <taxon>Eukaryota</taxon>
        <taxon>Fungi</taxon>
        <taxon>Dikarya</taxon>
        <taxon>Ascomycota</taxon>
        <taxon>Pezizomycotina</taxon>
        <taxon>Dothideomycetes</taxon>
        <taxon>Pleosporomycetidae</taxon>
        <taxon>Pleosporales</taxon>
        <taxon>Pleosporineae</taxon>
        <taxon>Didymellaceae</taxon>
        <taxon>Didymella</taxon>
    </lineage>
</organism>
<protein>
    <submittedName>
        <fullName evidence="1">Uncharacterized protein</fullName>
    </submittedName>
</protein>
<gene>
    <name evidence="1" type="ORF">M421DRAFT_8453</name>
</gene>
<reference evidence="1" key="1">
    <citation type="journal article" date="2020" name="Stud. Mycol.">
        <title>101 Dothideomycetes genomes: a test case for predicting lifestyles and emergence of pathogens.</title>
        <authorList>
            <person name="Haridas S."/>
            <person name="Albert R."/>
            <person name="Binder M."/>
            <person name="Bloem J."/>
            <person name="Labutti K."/>
            <person name="Salamov A."/>
            <person name="Andreopoulos B."/>
            <person name="Baker S."/>
            <person name="Barry K."/>
            <person name="Bills G."/>
            <person name="Bluhm B."/>
            <person name="Cannon C."/>
            <person name="Castanera R."/>
            <person name="Culley D."/>
            <person name="Daum C."/>
            <person name="Ezra D."/>
            <person name="Gonzalez J."/>
            <person name="Henrissat B."/>
            <person name="Kuo A."/>
            <person name="Liang C."/>
            <person name="Lipzen A."/>
            <person name="Lutzoni F."/>
            <person name="Magnuson J."/>
            <person name="Mondo S."/>
            <person name="Nolan M."/>
            <person name="Ohm R."/>
            <person name="Pangilinan J."/>
            <person name="Park H.-J."/>
            <person name="Ramirez L."/>
            <person name="Alfaro M."/>
            <person name="Sun H."/>
            <person name="Tritt A."/>
            <person name="Yoshinaga Y."/>
            <person name="Zwiers L.-H."/>
            <person name="Turgeon B."/>
            <person name="Goodwin S."/>
            <person name="Spatafora J."/>
            <person name="Crous P."/>
            <person name="Grigoriev I."/>
        </authorList>
    </citation>
    <scope>NUCLEOTIDE SEQUENCE</scope>
    <source>
        <strain evidence="1">CBS 183.55</strain>
    </source>
</reference>
<evidence type="ECO:0000313" key="1">
    <source>
        <dbReference type="EMBL" id="KAF1924802.1"/>
    </source>
</evidence>
<keyword evidence="2" id="KW-1185">Reference proteome</keyword>
<dbReference type="Proteomes" id="UP000800082">
    <property type="component" value="Unassembled WGS sequence"/>
</dbReference>
<dbReference type="AlphaFoldDB" id="A0A6A5RAY7"/>
<dbReference type="OrthoDB" id="10368091at2759"/>